<evidence type="ECO:0008006" key="4">
    <source>
        <dbReference type="Google" id="ProtNLM"/>
    </source>
</evidence>
<dbReference type="Proteomes" id="UP001338125">
    <property type="component" value="Unassembled WGS sequence"/>
</dbReference>
<comment type="caution">
    <text evidence="2">The sequence shown here is derived from an EMBL/GenBank/DDBJ whole genome shotgun (WGS) entry which is preliminary data.</text>
</comment>
<evidence type="ECO:0000313" key="3">
    <source>
        <dbReference type="Proteomes" id="UP001338125"/>
    </source>
</evidence>
<dbReference type="InterPro" id="IPR021851">
    <property type="entry name" value="DUF3455"/>
</dbReference>
<dbReference type="PANTHER" id="PTHR35567:SF1">
    <property type="entry name" value="CONSERVED FUNGAL PROTEIN (AFU_ORTHOLOGUE AFUA_1G14230)"/>
    <property type="match status" value="1"/>
</dbReference>
<sequence length="250" mass="26014">MRPSTVLVSTLAVVAHAAPAFPELNIKNLANPVNALDSLSTYLSLVAIKVQNGKATKKAPQCDLSRAQMPLNGLPSPDAGLTVRHVAVGRGTQNYTCDANNANAVPKAAGAVATLFNVSCIASMYPDLVERMPDMAVNFDLETTKTLGPTVVPVSGVHFFTDATTPFFNLDTPSMDIGEAPCAKNSSVQAPSTAAVGQIGDTAVPWLKLTTKNGATGNIKEVYRVNTAGGNPPTTCKGQPAAFQVQYSAV</sequence>
<evidence type="ECO:0000256" key="1">
    <source>
        <dbReference type="SAM" id="SignalP"/>
    </source>
</evidence>
<dbReference type="Pfam" id="PF11937">
    <property type="entry name" value="DUF3455"/>
    <property type="match status" value="1"/>
</dbReference>
<dbReference type="PANTHER" id="PTHR35567">
    <property type="entry name" value="MALATE DEHYDROGENASE (AFU_ORTHOLOGUE AFUA_2G13800)"/>
    <property type="match status" value="1"/>
</dbReference>
<accession>A0ABR0SUM0</accession>
<keyword evidence="3" id="KW-1185">Reference proteome</keyword>
<feature type="signal peptide" evidence="1">
    <location>
        <begin position="1"/>
        <end position="17"/>
    </location>
</feature>
<name>A0ABR0SUM0_9HYPO</name>
<feature type="chain" id="PRO_5045750994" description="Malate dehydrogenase" evidence="1">
    <location>
        <begin position="18"/>
        <end position="250"/>
    </location>
</feature>
<reference evidence="2 3" key="1">
    <citation type="submission" date="2024-01" db="EMBL/GenBank/DDBJ databases">
        <title>Complete genome of Cladobotryum mycophilum ATHUM6906.</title>
        <authorList>
            <person name="Christinaki A.C."/>
            <person name="Myridakis A.I."/>
            <person name="Kouvelis V.N."/>
        </authorList>
    </citation>
    <scope>NUCLEOTIDE SEQUENCE [LARGE SCALE GENOMIC DNA]</scope>
    <source>
        <strain evidence="2 3">ATHUM6906</strain>
    </source>
</reference>
<proteinExistence type="predicted"/>
<gene>
    <name evidence="2" type="ORF">PT974_04281</name>
</gene>
<organism evidence="2 3">
    <name type="scientific">Cladobotryum mycophilum</name>
    <dbReference type="NCBI Taxonomy" id="491253"/>
    <lineage>
        <taxon>Eukaryota</taxon>
        <taxon>Fungi</taxon>
        <taxon>Dikarya</taxon>
        <taxon>Ascomycota</taxon>
        <taxon>Pezizomycotina</taxon>
        <taxon>Sordariomycetes</taxon>
        <taxon>Hypocreomycetidae</taxon>
        <taxon>Hypocreales</taxon>
        <taxon>Hypocreaceae</taxon>
        <taxon>Cladobotryum</taxon>
    </lineage>
</organism>
<evidence type="ECO:0000313" key="2">
    <source>
        <dbReference type="EMBL" id="KAK5995863.1"/>
    </source>
</evidence>
<keyword evidence="1" id="KW-0732">Signal</keyword>
<protein>
    <recommendedName>
        <fullName evidence="4">Malate dehydrogenase</fullName>
    </recommendedName>
</protein>
<dbReference type="EMBL" id="JAVFKD010000004">
    <property type="protein sequence ID" value="KAK5995863.1"/>
    <property type="molecule type" value="Genomic_DNA"/>
</dbReference>